<dbReference type="EMBL" id="CP007031">
    <property type="protein sequence ID" value="AHF05649.1"/>
    <property type="molecule type" value="Genomic_DNA"/>
</dbReference>
<protein>
    <submittedName>
        <fullName evidence="2">Uncharacterized protein</fullName>
    </submittedName>
</protein>
<evidence type="ECO:0000256" key="1">
    <source>
        <dbReference type="SAM" id="SignalP"/>
    </source>
</evidence>
<dbReference type="Gene3D" id="2.60.120.380">
    <property type="match status" value="1"/>
</dbReference>
<keyword evidence="3" id="KW-1185">Reference proteome</keyword>
<keyword evidence="1" id="KW-0732">Signal</keyword>
<proteinExistence type="predicted"/>
<dbReference type="RefSeq" id="WP_005222892.1">
    <property type="nucleotide sequence ID" value="NZ_CP007031.1"/>
</dbReference>
<dbReference type="AlphaFoldDB" id="W0E8T4"/>
<evidence type="ECO:0000313" key="3">
    <source>
        <dbReference type="Proteomes" id="UP000005275"/>
    </source>
</evidence>
<accession>W0E8T4</accession>
<reference evidence="2 3" key="1">
    <citation type="submission" date="2013-12" db="EMBL/GenBank/DDBJ databases">
        <authorList>
            <consortium name="DOE Joint Genome Institute"/>
            <person name="Bryant D.A."/>
            <person name="Huntemann M."/>
            <person name="Han J."/>
            <person name="Chen A."/>
            <person name="Kyrpides N."/>
            <person name="Mavromatis K."/>
            <person name="Markowitz V."/>
            <person name="Palaniappan K."/>
            <person name="Ivanova N."/>
            <person name="Schaumberg A."/>
            <person name="Pati A."/>
            <person name="Liolios K."/>
            <person name="Nordberg H.P."/>
            <person name="Cantor M.N."/>
            <person name="Hua S.X."/>
            <person name="Woyke T."/>
        </authorList>
    </citation>
    <scope>NUCLEOTIDE SEQUENCE [LARGE SCALE GENOMIC DNA]</scope>
    <source>
        <strain evidence="2 3">984</strain>
    </source>
</reference>
<organism evidence="2 3">
    <name type="scientific">Marichromatium purpuratum 984</name>
    <dbReference type="NCBI Taxonomy" id="765910"/>
    <lineage>
        <taxon>Bacteria</taxon>
        <taxon>Pseudomonadati</taxon>
        <taxon>Pseudomonadota</taxon>
        <taxon>Gammaproteobacteria</taxon>
        <taxon>Chromatiales</taxon>
        <taxon>Chromatiaceae</taxon>
        <taxon>Marichromatium</taxon>
    </lineage>
</organism>
<name>W0E8T4_MARPU</name>
<dbReference type="HOGENOM" id="CLU_1353824_0_0_6"/>
<dbReference type="eggNOG" id="COG0515">
    <property type="taxonomic scope" value="Bacteria"/>
</dbReference>
<sequence>MRTTSTVLGGVRILAALLMATTAQADEQAAIDGCSDRLMSVGGPDARSGGEVLNTEFSEAGILVVLLDDGGTVWRCIAYDDGTVGDLTIARGSDDGEGAMAGDGDGQGITTTERVHFHRGEDSATRTKTLSPGASIRYLLGARAEQFLSVRVTPHTASLDYQIINPDGSFLLDMTPSDRSYRGQLWQSGDHVVEVINRGSKMVPYNVTLKIE</sequence>
<evidence type="ECO:0000313" key="2">
    <source>
        <dbReference type="EMBL" id="AHF05649.1"/>
    </source>
</evidence>
<dbReference type="KEGG" id="mpur:MARPU_15600"/>
<feature type="signal peptide" evidence="1">
    <location>
        <begin position="1"/>
        <end position="25"/>
    </location>
</feature>
<feature type="chain" id="PRO_5004787342" evidence="1">
    <location>
        <begin position="26"/>
        <end position="212"/>
    </location>
</feature>
<dbReference type="Proteomes" id="UP000005275">
    <property type="component" value="Chromosome"/>
</dbReference>
<gene>
    <name evidence="2" type="ORF">MARPU_15600</name>
</gene>